<organism evidence="4">
    <name type="scientific">Echinostoma caproni</name>
    <dbReference type="NCBI Taxonomy" id="27848"/>
    <lineage>
        <taxon>Eukaryota</taxon>
        <taxon>Metazoa</taxon>
        <taxon>Spiralia</taxon>
        <taxon>Lophotrochozoa</taxon>
        <taxon>Platyhelminthes</taxon>
        <taxon>Trematoda</taxon>
        <taxon>Digenea</taxon>
        <taxon>Plagiorchiida</taxon>
        <taxon>Echinostomata</taxon>
        <taxon>Echinostomatoidea</taxon>
        <taxon>Echinostomatidae</taxon>
        <taxon>Echinostoma</taxon>
    </lineage>
</organism>
<reference evidence="4" key="1">
    <citation type="submission" date="2016-06" db="UniProtKB">
        <authorList>
            <consortium name="WormBaseParasite"/>
        </authorList>
    </citation>
    <scope>IDENTIFICATION</scope>
</reference>
<evidence type="ECO:0000313" key="2">
    <source>
        <dbReference type="EMBL" id="VDP92284.1"/>
    </source>
</evidence>
<dbReference type="EMBL" id="UZAN01059216">
    <property type="protein sequence ID" value="VDP92284.1"/>
    <property type="molecule type" value="Genomic_DNA"/>
</dbReference>
<evidence type="ECO:0000313" key="3">
    <source>
        <dbReference type="Proteomes" id="UP000272942"/>
    </source>
</evidence>
<keyword evidence="3" id="KW-1185">Reference proteome</keyword>
<gene>
    <name evidence="2" type="ORF">ECPE_LOCUS15012</name>
</gene>
<dbReference type="AlphaFoldDB" id="A0A183B727"/>
<protein>
    <submittedName>
        <fullName evidence="2 4">Uncharacterized protein</fullName>
    </submittedName>
</protein>
<accession>A0A183B727</accession>
<proteinExistence type="predicted"/>
<feature type="signal peptide" evidence="1">
    <location>
        <begin position="1"/>
        <end position="19"/>
    </location>
</feature>
<dbReference type="WBParaSite" id="ECPE_0001505201-mRNA-1">
    <property type="protein sequence ID" value="ECPE_0001505201-mRNA-1"/>
    <property type="gene ID" value="ECPE_0001505201"/>
</dbReference>
<evidence type="ECO:0000313" key="4">
    <source>
        <dbReference type="WBParaSite" id="ECPE_0001505201-mRNA-1"/>
    </source>
</evidence>
<dbReference type="Proteomes" id="UP000272942">
    <property type="component" value="Unassembled WGS sequence"/>
</dbReference>
<keyword evidence="1" id="KW-0732">Signal</keyword>
<dbReference type="PROSITE" id="PS51257">
    <property type="entry name" value="PROKAR_LIPOPROTEIN"/>
    <property type="match status" value="1"/>
</dbReference>
<name>A0A183B727_9TREM</name>
<sequence length="130" mass="14703">MMYKLCVTVILLISCSVIGLHHDNREQYWPPLTVEALVDTADDRVDLAIKPFVKRPAARTGHLASYYELLLRSLATDVEVEASSSQLRRMADLEQALLQQPQHPTYSLYPQVLDIHKVIRSVKFGGAIDE</sequence>
<reference evidence="2 3" key="2">
    <citation type="submission" date="2018-11" db="EMBL/GenBank/DDBJ databases">
        <authorList>
            <consortium name="Pathogen Informatics"/>
        </authorList>
    </citation>
    <scope>NUCLEOTIDE SEQUENCE [LARGE SCALE GENOMIC DNA]</scope>
    <source>
        <strain evidence="2 3">Egypt</strain>
    </source>
</reference>
<feature type="chain" id="PRO_5043138307" evidence="1">
    <location>
        <begin position="20"/>
        <end position="130"/>
    </location>
</feature>
<evidence type="ECO:0000256" key="1">
    <source>
        <dbReference type="SAM" id="SignalP"/>
    </source>
</evidence>